<dbReference type="GO" id="GO:0001660">
    <property type="term" value="P:fever generation"/>
    <property type="evidence" value="ECO:0007669"/>
    <property type="project" value="UniProtKB-KW"/>
</dbReference>
<evidence type="ECO:0000256" key="2">
    <source>
        <dbReference type="ARBA" id="ARBA00004514"/>
    </source>
</evidence>
<comment type="similarity">
    <text evidence="4 12">Belongs to the IL-1 family.</text>
</comment>
<dbReference type="GO" id="GO:0006955">
    <property type="term" value="P:immune response"/>
    <property type="evidence" value="ECO:0007669"/>
    <property type="project" value="InterPro"/>
</dbReference>
<keyword evidence="11" id="KW-0497">Mitogen</keyword>
<dbReference type="PANTHER" id="PTHR10078">
    <property type="entry name" value="INTERLEUKIN-1 FAMILY MEMBER"/>
    <property type="match status" value="1"/>
</dbReference>
<reference evidence="13" key="3">
    <citation type="submission" date="2025-09" db="UniProtKB">
        <authorList>
            <consortium name="Ensembl"/>
        </authorList>
    </citation>
    <scope>IDENTIFICATION</scope>
</reference>
<dbReference type="OMA" id="LYLACTN"/>
<dbReference type="GO" id="GO:0010628">
    <property type="term" value="P:positive regulation of gene expression"/>
    <property type="evidence" value="ECO:0007669"/>
    <property type="project" value="TreeGrafter"/>
</dbReference>
<reference evidence="13 14" key="1">
    <citation type="submission" date="2020-10" db="EMBL/GenBank/DDBJ databases">
        <title>Pygocentrus nattereri (red-bellied piranha) genome, fPygNat1, primary haplotype.</title>
        <authorList>
            <person name="Myers G."/>
            <person name="Meyer A."/>
            <person name="Karagic N."/>
            <person name="Pippel M."/>
            <person name="Winkler S."/>
            <person name="Tracey A."/>
            <person name="Wood J."/>
            <person name="Formenti G."/>
            <person name="Howe K."/>
            <person name="Fedrigo O."/>
            <person name="Jarvis E.D."/>
        </authorList>
    </citation>
    <scope>NUCLEOTIDE SEQUENCE [LARGE SCALE GENOMIC DNA]</scope>
</reference>
<dbReference type="GO" id="GO:0005829">
    <property type="term" value="C:cytosol"/>
    <property type="evidence" value="ECO:0007669"/>
    <property type="project" value="UniProtKB-SubCell"/>
</dbReference>
<evidence type="ECO:0000256" key="8">
    <source>
        <dbReference type="ARBA" id="ARBA00022620"/>
    </source>
</evidence>
<keyword evidence="5" id="KW-0963">Cytoplasm</keyword>
<dbReference type="GO" id="GO:0019221">
    <property type="term" value="P:cytokine-mediated signaling pathway"/>
    <property type="evidence" value="ECO:0007669"/>
    <property type="project" value="TreeGrafter"/>
</dbReference>
<dbReference type="STRING" id="42514.ENSPNAP00000005846"/>
<evidence type="ECO:0000313" key="13">
    <source>
        <dbReference type="Ensembl" id="ENSPNAP00000005846.1"/>
    </source>
</evidence>
<dbReference type="GO" id="GO:0005764">
    <property type="term" value="C:lysosome"/>
    <property type="evidence" value="ECO:0007669"/>
    <property type="project" value="UniProtKB-SubCell"/>
</dbReference>
<name>A0A3B4C4Q6_PYGNA</name>
<dbReference type="Pfam" id="PF00340">
    <property type="entry name" value="IL1"/>
    <property type="match status" value="1"/>
</dbReference>
<keyword evidence="14" id="KW-1185">Reference proteome</keyword>
<evidence type="ECO:0000256" key="6">
    <source>
        <dbReference type="ARBA" id="ARBA00022514"/>
    </source>
</evidence>
<keyword evidence="8" id="KW-0666">Pyrogen</keyword>
<dbReference type="GO" id="GO:1901222">
    <property type="term" value="P:regulation of non-canonical NF-kappaB signal transduction"/>
    <property type="evidence" value="ECO:0007669"/>
    <property type="project" value="TreeGrafter"/>
</dbReference>
<organism evidence="13 14">
    <name type="scientific">Pygocentrus nattereri</name>
    <name type="common">Red-bellied piranha</name>
    <dbReference type="NCBI Taxonomy" id="42514"/>
    <lineage>
        <taxon>Eukaryota</taxon>
        <taxon>Metazoa</taxon>
        <taxon>Chordata</taxon>
        <taxon>Craniata</taxon>
        <taxon>Vertebrata</taxon>
        <taxon>Euteleostomi</taxon>
        <taxon>Actinopterygii</taxon>
        <taxon>Neopterygii</taxon>
        <taxon>Teleostei</taxon>
        <taxon>Ostariophysi</taxon>
        <taxon>Characiformes</taxon>
        <taxon>Characoidei</taxon>
        <taxon>Pygocentrus</taxon>
    </lineage>
</organism>
<dbReference type="InterPro" id="IPR000975">
    <property type="entry name" value="IL-1_fam"/>
</dbReference>
<sequence length="275" mass="30979">MSDKDLLLLESFFENDSAFESDETDFDEVDCSYPLAMSGRCNLHNGLWIEISDQPHSMKQVANVIIASHRFKHTQKFQSTEFTNHELFNIILESIIEESAVTTVHCESLKTYNKQDKVVQCSMCDGLKKSLVQFQGGHTLLAVTLKAGNSSRSVSINLSPYTTPRCGATVGLPVCLGIAQSDLYLACTNVSGTPSLNLEVVEDKEALKTIYENDDMERFLFRRKVTAKSINTFESIKYPGWFISTARNENMPVDMCVEEDSHRQKVFSLHNQKVI</sequence>
<dbReference type="GO" id="GO:0005149">
    <property type="term" value="F:interleukin-1 receptor binding"/>
    <property type="evidence" value="ECO:0007669"/>
    <property type="project" value="UniProtKB-UniRule"/>
</dbReference>
<evidence type="ECO:0000256" key="3">
    <source>
        <dbReference type="ARBA" id="ARBA00004550"/>
    </source>
</evidence>
<reference evidence="13" key="2">
    <citation type="submission" date="2025-08" db="UniProtKB">
        <authorList>
            <consortium name="Ensembl"/>
        </authorList>
    </citation>
    <scope>IDENTIFICATION</scope>
</reference>
<evidence type="ECO:0000256" key="4">
    <source>
        <dbReference type="ARBA" id="ARBA00010448"/>
    </source>
</evidence>
<evidence type="ECO:0000256" key="11">
    <source>
        <dbReference type="ARBA" id="ARBA00023246"/>
    </source>
</evidence>
<dbReference type="SUPFAM" id="SSF50353">
    <property type="entry name" value="Cytokine"/>
    <property type="match status" value="1"/>
</dbReference>
<evidence type="ECO:0000256" key="1">
    <source>
        <dbReference type="ARBA" id="ARBA00004371"/>
    </source>
</evidence>
<dbReference type="GO" id="GO:0048246">
    <property type="term" value="P:macrophage chemotaxis"/>
    <property type="evidence" value="ECO:0007669"/>
    <property type="project" value="TreeGrafter"/>
</dbReference>
<evidence type="ECO:0000313" key="14">
    <source>
        <dbReference type="Proteomes" id="UP001501920"/>
    </source>
</evidence>
<keyword evidence="7 12" id="KW-0964">Secreted</keyword>
<keyword evidence="6" id="KW-0202">Cytokine</keyword>
<dbReference type="AlphaFoldDB" id="A0A3B4C4Q6"/>
<gene>
    <name evidence="13" type="primary">IL1B</name>
</gene>
<dbReference type="GO" id="GO:0042119">
    <property type="term" value="P:neutrophil activation"/>
    <property type="evidence" value="ECO:0007669"/>
    <property type="project" value="TreeGrafter"/>
</dbReference>
<keyword evidence="10" id="KW-0458">Lysosome</keyword>
<accession>A0A3B4C4Q6</accession>
<dbReference type="GO" id="GO:0005125">
    <property type="term" value="F:cytokine activity"/>
    <property type="evidence" value="ECO:0007669"/>
    <property type="project" value="UniProtKB-UniRule"/>
</dbReference>
<dbReference type="PRINTS" id="PR01359">
    <property type="entry name" value="INTRLEUKIN1B"/>
</dbReference>
<comment type="subcellular location">
    <subcellularLocation>
        <location evidence="2">Cytoplasm</location>
        <location evidence="2">Cytosol</location>
    </subcellularLocation>
    <subcellularLocation>
        <location evidence="1">Lysosome</location>
    </subcellularLocation>
    <subcellularLocation>
        <location evidence="3">Secreted</location>
        <location evidence="3">Extracellular exosome</location>
    </subcellularLocation>
</comment>
<evidence type="ECO:0000256" key="5">
    <source>
        <dbReference type="ARBA" id="ARBA00022490"/>
    </source>
</evidence>
<dbReference type="GO" id="GO:0051781">
    <property type="term" value="P:positive regulation of cell division"/>
    <property type="evidence" value="ECO:0007669"/>
    <property type="project" value="UniProtKB-KW"/>
</dbReference>
<dbReference type="InterPro" id="IPR008996">
    <property type="entry name" value="IL1/FGF"/>
</dbReference>
<dbReference type="GO" id="GO:0005615">
    <property type="term" value="C:extracellular space"/>
    <property type="evidence" value="ECO:0007669"/>
    <property type="project" value="UniProtKB-KW"/>
</dbReference>
<dbReference type="SMART" id="SM00125">
    <property type="entry name" value="IL1"/>
    <property type="match status" value="1"/>
</dbReference>
<keyword evidence="9" id="KW-0395">Inflammatory response</keyword>
<evidence type="ECO:0000256" key="12">
    <source>
        <dbReference type="RuleBase" id="RU003753"/>
    </source>
</evidence>
<dbReference type="GeneTree" id="ENSGT00950000182943"/>
<dbReference type="GO" id="GO:0071222">
    <property type="term" value="P:cellular response to lipopolysaccharide"/>
    <property type="evidence" value="ECO:0007669"/>
    <property type="project" value="TreeGrafter"/>
</dbReference>
<dbReference type="PRINTS" id="PR00264">
    <property type="entry name" value="INTERLEUKIN1"/>
</dbReference>
<dbReference type="Proteomes" id="UP001501920">
    <property type="component" value="Chromosome 18"/>
</dbReference>
<dbReference type="Gene3D" id="2.80.10.50">
    <property type="match status" value="1"/>
</dbReference>
<evidence type="ECO:0000256" key="7">
    <source>
        <dbReference type="ARBA" id="ARBA00022525"/>
    </source>
</evidence>
<evidence type="ECO:0000256" key="10">
    <source>
        <dbReference type="ARBA" id="ARBA00023228"/>
    </source>
</evidence>
<dbReference type="PANTHER" id="PTHR10078:SF30">
    <property type="entry name" value="INTERLEUKIN-1 BETA"/>
    <property type="match status" value="1"/>
</dbReference>
<evidence type="ECO:0000256" key="9">
    <source>
        <dbReference type="ARBA" id="ARBA00023198"/>
    </source>
</evidence>
<proteinExistence type="inferred from homology"/>
<dbReference type="OrthoDB" id="9449069at2759"/>
<dbReference type="PRINTS" id="PR01357">
    <property type="entry name" value="INTRLEUKN1AB"/>
</dbReference>
<protein>
    <recommendedName>
        <fullName evidence="12">Interleukin-1</fullName>
    </recommendedName>
</protein>
<dbReference type="Ensembl" id="ENSPNAT00000004593.2">
    <property type="protein sequence ID" value="ENSPNAP00000005846.1"/>
    <property type="gene ID" value="ENSPNAG00000002024.2"/>
</dbReference>